<protein>
    <submittedName>
        <fullName evidence="2">Uncharacterized protein LOC128201139</fullName>
    </submittedName>
</protein>
<name>A0ABM3MP85_GALME</name>
<evidence type="ECO:0000313" key="1">
    <source>
        <dbReference type="Proteomes" id="UP001652740"/>
    </source>
</evidence>
<reference evidence="2" key="1">
    <citation type="submission" date="2025-08" db="UniProtKB">
        <authorList>
            <consortium name="RefSeq"/>
        </authorList>
    </citation>
    <scope>IDENTIFICATION</scope>
    <source>
        <tissue evidence="2">Whole larvae</tissue>
    </source>
</reference>
<dbReference type="GeneID" id="128201139"/>
<organism evidence="1 2">
    <name type="scientific">Galleria mellonella</name>
    <name type="common">Greater wax moth</name>
    <dbReference type="NCBI Taxonomy" id="7137"/>
    <lineage>
        <taxon>Eukaryota</taxon>
        <taxon>Metazoa</taxon>
        <taxon>Ecdysozoa</taxon>
        <taxon>Arthropoda</taxon>
        <taxon>Hexapoda</taxon>
        <taxon>Insecta</taxon>
        <taxon>Pterygota</taxon>
        <taxon>Neoptera</taxon>
        <taxon>Endopterygota</taxon>
        <taxon>Lepidoptera</taxon>
        <taxon>Glossata</taxon>
        <taxon>Ditrysia</taxon>
        <taxon>Pyraloidea</taxon>
        <taxon>Pyralidae</taxon>
        <taxon>Galleriinae</taxon>
        <taxon>Galleria</taxon>
    </lineage>
</organism>
<dbReference type="PANTHER" id="PTHR33939:SF1">
    <property type="entry name" value="DUF4371 DOMAIN-CONTAINING PROTEIN"/>
    <property type="match status" value="1"/>
</dbReference>
<evidence type="ECO:0000313" key="2">
    <source>
        <dbReference type="RefSeq" id="XP_052753009.1"/>
    </source>
</evidence>
<accession>A0ABM3MP85</accession>
<proteinExistence type="predicted"/>
<dbReference type="PANTHER" id="PTHR33939">
    <property type="entry name" value="PROTEIN CBG22215"/>
    <property type="match status" value="1"/>
</dbReference>
<keyword evidence="1" id="KW-1185">Reference proteome</keyword>
<dbReference type="Proteomes" id="UP001652740">
    <property type="component" value="Unplaced"/>
</dbReference>
<gene>
    <name evidence="2" type="primary">LOC128201139</name>
</gene>
<dbReference type="RefSeq" id="XP_052753009.1">
    <property type="nucleotide sequence ID" value="XM_052897049.1"/>
</dbReference>
<sequence length="397" mass="46737">MELDLKQFPETLRLLQNVVHAVKNKEDLIYKGVYRASILTGIPVNSLQLIKTLTVTKLIEVDRSLIYNTHINFCKSNDNFPTTEDLYTEFQNRLPIYIDVGSFRKMLIQMDYVWKKIREDLLIVIERPQVTYERYHYLTNVTDANNTNSPIYFVTEYYIDKNGKMNVYSDDTETANMVVKFICAITVLYGPKFVEKIDDFNERTFENWMVSNLLPSILIPAVIVVSDRAHHNKKYTEPPTLNSLRIEIIDWLEKHDVPYHIDMSKYELMCLVKQYTDTKANVYKIDNLFKAYGHKILRLPKHLELLTPAFYLAEMLSTSMPKLKEDSNMHLVKYVTSTLPIVEKAKINDIFNFIFKEYKKIMDQDKELDKYWDLYMTNSLTKPAYVDTVLPIFSAEE</sequence>